<dbReference type="Gene3D" id="1.10.8.430">
    <property type="entry name" value="Helical domain of apoptotic protease-activating factors"/>
    <property type="match status" value="1"/>
</dbReference>
<evidence type="ECO:0000313" key="7">
    <source>
        <dbReference type="EMBL" id="TDD55153.1"/>
    </source>
</evidence>
<dbReference type="PANTHER" id="PTHR35807:SF1">
    <property type="entry name" value="TRANSCRIPTIONAL REGULATOR REDD"/>
    <property type="match status" value="1"/>
</dbReference>
<dbReference type="InterPro" id="IPR041664">
    <property type="entry name" value="AAA_16"/>
</dbReference>
<evidence type="ECO:0000256" key="4">
    <source>
        <dbReference type="ARBA" id="ARBA00023163"/>
    </source>
</evidence>
<evidence type="ECO:0000256" key="2">
    <source>
        <dbReference type="ARBA" id="ARBA00023015"/>
    </source>
</evidence>
<dbReference type="Gene3D" id="1.10.10.10">
    <property type="entry name" value="Winged helix-like DNA-binding domain superfamily/Winged helix DNA-binding domain"/>
    <property type="match status" value="1"/>
</dbReference>
<gene>
    <name evidence="7" type="ORF">E1288_04875</name>
</gene>
<comment type="caution">
    <text evidence="7">The sequence shown here is derived from an EMBL/GenBank/DDBJ whole genome shotgun (WGS) entry which is preliminary data.</text>
</comment>
<dbReference type="Pfam" id="PF13424">
    <property type="entry name" value="TPR_12"/>
    <property type="match status" value="1"/>
</dbReference>
<accession>A0A4R4ZA74</accession>
<dbReference type="OrthoDB" id="5244210at2"/>
<dbReference type="InterPro" id="IPR027417">
    <property type="entry name" value="P-loop_NTPase"/>
</dbReference>
<proteinExistence type="inferred from homology"/>
<dbReference type="CDD" id="cd00383">
    <property type="entry name" value="trans_reg_C"/>
    <property type="match status" value="1"/>
</dbReference>
<name>A0A4R4ZA74_9PSEU</name>
<dbReference type="SMART" id="SM00028">
    <property type="entry name" value="TPR"/>
    <property type="match status" value="6"/>
</dbReference>
<dbReference type="CDD" id="cd15831">
    <property type="entry name" value="BTAD"/>
    <property type="match status" value="1"/>
</dbReference>
<dbReference type="Pfam" id="PF00486">
    <property type="entry name" value="Trans_reg_C"/>
    <property type="match status" value="1"/>
</dbReference>
<dbReference type="Pfam" id="PF13191">
    <property type="entry name" value="AAA_16"/>
    <property type="match status" value="1"/>
</dbReference>
<sequence>MRRWNAVARVSDLVRSKEGAIASDEGTPALRFAVLGPLRAWCGDEPVGLGPVRQQAVLAALLLNRNAVRTADELLGAIWGKEPPASGSNVVSVYLYRLRAAFRAAGATDDVIRRHGAGYQITASAYLDAAEFDGLVDRATAALAADRQVDAEAALTSATALLDGEPLAGLPGGHAAAERQRLLDRGLTAWRRLADLWIRSGRHSAAIDALSALIAEHPYDEPSVALLMRARYGGGWVADALQDYRNLRDRMVRGLGVEPGHELRALHQAVLREDDVTIGLGERIAPPVRRGAGRVELPPDNVRLEGRADQISALTEHLSPRADGAPHLVAVDGIAGVGKSALVVYLAHQLRPAYPDGALFLDLHGHTAGRSPLGPADALGRLLRTIGVADRDVPDDVDERAAVWRAATADAQLLVVLDNAASAEQVRPLLPGGGGNRVLVTSRTRLVDLDVDHQVTLDALGDDAATALLSRLIGAVRAEAEPGAVRDVVRACGGLPLALRIVAARMRSRPAWTFAYLASRLADGNRRLSELAVGDRSIEAAFALSYSRLPAAEQRIFRLLGEIPGIAPDQYCVAALADVAPPEAGQLLERVVDAGLLDVAAIDRYRLHDLATDYARRLAESAPEPGALERVLDHYQRATRRSRVLLTGEPDPEPDDRGGFPFTDAESAADWLTGCRVTLLELVEHAARTGHLAAAGRITSAIVDPYTMRTWFSDARRMHECVLAAETDPRRTAPLWTSLANVHGMRGAYQQARDCFEKALTGYRALDDEEGQTRALGGLGAAARSLGRHDEAAGYLTRALGVAEDLGYDRLRILMLSNLGMLHGQMRRHDVALEQLRAAAVLAAELNDPRMRTMTVCALGEQLCRVGATQEAGEVLAEALDLAQRTGDVLIRGFALTHLGTVAEQSGDLDTAIARHLAALDAVDADAVETTIEIRNHLGDAYLAAGRPSDARKQFLAAVELTESAPSPVARARALRGLARCGPQ</sequence>
<dbReference type="InterPro" id="IPR042197">
    <property type="entry name" value="Apaf_helical"/>
</dbReference>
<dbReference type="Gene3D" id="1.25.40.10">
    <property type="entry name" value="Tetratricopeptide repeat domain"/>
    <property type="match status" value="3"/>
</dbReference>
<keyword evidence="3 5" id="KW-0238">DNA-binding</keyword>
<evidence type="ECO:0000256" key="3">
    <source>
        <dbReference type="ARBA" id="ARBA00023125"/>
    </source>
</evidence>
<dbReference type="AlphaFoldDB" id="A0A4R4ZA74"/>
<dbReference type="Gene3D" id="3.40.50.300">
    <property type="entry name" value="P-loop containing nucleotide triphosphate hydrolases"/>
    <property type="match status" value="1"/>
</dbReference>
<feature type="domain" description="OmpR/PhoB-type" evidence="6">
    <location>
        <begin position="18"/>
        <end position="123"/>
    </location>
</feature>
<dbReference type="SMART" id="SM00862">
    <property type="entry name" value="Trans_reg_C"/>
    <property type="match status" value="1"/>
</dbReference>
<dbReference type="SUPFAM" id="SSF48452">
    <property type="entry name" value="TPR-like"/>
    <property type="match status" value="2"/>
</dbReference>
<feature type="DNA-binding region" description="OmpR/PhoB-type" evidence="5">
    <location>
        <begin position="18"/>
        <end position="123"/>
    </location>
</feature>
<dbReference type="InterPro" id="IPR005158">
    <property type="entry name" value="BTAD"/>
</dbReference>
<dbReference type="SUPFAM" id="SSF52540">
    <property type="entry name" value="P-loop containing nucleoside triphosphate hydrolases"/>
    <property type="match status" value="1"/>
</dbReference>
<evidence type="ECO:0000256" key="5">
    <source>
        <dbReference type="PROSITE-ProRule" id="PRU01091"/>
    </source>
</evidence>
<reference evidence="7 8" key="1">
    <citation type="submission" date="2019-03" db="EMBL/GenBank/DDBJ databases">
        <title>Draft genome sequences of novel Actinobacteria.</title>
        <authorList>
            <person name="Sahin N."/>
            <person name="Ay H."/>
            <person name="Saygin H."/>
        </authorList>
    </citation>
    <scope>NUCLEOTIDE SEQUENCE [LARGE SCALE GENOMIC DNA]</scope>
    <source>
        <strain evidence="7 8">7K502</strain>
    </source>
</reference>
<evidence type="ECO:0000259" key="6">
    <source>
        <dbReference type="PROSITE" id="PS51755"/>
    </source>
</evidence>
<protein>
    <submittedName>
        <fullName evidence="7">Tetratricopeptide repeat protein</fullName>
    </submittedName>
</protein>
<comment type="similarity">
    <text evidence="1">Belongs to the AfsR/DnrI/RedD regulatory family.</text>
</comment>
<dbReference type="InterPro" id="IPR011990">
    <property type="entry name" value="TPR-like_helical_dom_sf"/>
</dbReference>
<dbReference type="EMBL" id="SMKW01000004">
    <property type="protein sequence ID" value="TDD55153.1"/>
    <property type="molecule type" value="Genomic_DNA"/>
</dbReference>
<dbReference type="PROSITE" id="PS51755">
    <property type="entry name" value="OMPR_PHOB"/>
    <property type="match status" value="1"/>
</dbReference>
<dbReference type="GO" id="GO:0003677">
    <property type="term" value="F:DNA binding"/>
    <property type="evidence" value="ECO:0007669"/>
    <property type="project" value="UniProtKB-UniRule"/>
</dbReference>
<dbReference type="GO" id="GO:0000160">
    <property type="term" value="P:phosphorelay signal transduction system"/>
    <property type="evidence" value="ECO:0007669"/>
    <property type="project" value="InterPro"/>
</dbReference>
<dbReference type="InterPro" id="IPR016032">
    <property type="entry name" value="Sig_transdc_resp-reg_C-effctor"/>
</dbReference>
<dbReference type="Pfam" id="PF03704">
    <property type="entry name" value="BTAD"/>
    <property type="match status" value="1"/>
</dbReference>
<keyword evidence="2" id="KW-0805">Transcription regulation</keyword>
<dbReference type="GO" id="GO:0006355">
    <property type="term" value="P:regulation of DNA-templated transcription"/>
    <property type="evidence" value="ECO:0007669"/>
    <property type="project" value="InterPro"/>
</dbReference>
<evidence type="ECO:0000256" key="1">
    <source>
        <dbReference type="ARBA" id="ARBA00005820"/>
    </source>
</evidence>
<dbReference type="InterPro" id="IPR036388">
    <property type="entry name" value="WH-like_DNA-bd_sf"/>
</dbReference>
<evidence type="ECO:0000313" key="8">
    <source>
        <dbReference type="Proteomes" id="UP000294947"/>
    </source>
</evidence>
<dbReference type="SUPFAM" id="SSF46894">
    <property type="entry name" value="C-terminal effector domain of the bipartite response regulators"/>
    <property type="match status" value="1"/>
</dbReference>
<organism evidence="7 8">
    <name type="scientific">Saccharopolyspora elongata</name>
    <dbReference type="NCBI Taxonomy" id="2530387"/>
    <lineage>
        <taxon>Bacteria</taxon>
        <taxon>Bacillati</taxon>
        <taxon>Actinomycetota</taxon>
        <taxon>Actinomycetes</taxon>
        <taxon>Pseudonocardiales</taxon>
        <taxon>Pseudonocardiaceae</taxon>
        <taxon>Saccharopolyspora</taxon>
    </lineage>
</organism>
<keyword evidence="8" id="KW-1185">Reference proteome</keyword>
<keyword evidence="4" id="KW-0804">Transcription</keyword>
<dbReference type="PANTHER" id="PTHR35807">
    <property type="entry name" value="TRANSCRIPTIONAL REGULATOR REDD-RELATED"/>
    <property type="match status" value="1"/>
</dbReference>
<dbReference type="PRINTS" id="PR00364">
    <property type="entry name" value="DISEASERSIST"/>
</dbReference>
<dbReference type="InterPro" id="IPR051677">
    <property type="entry name" value="AfsR-DnrI-RedD_regulator"/>
</dbReference>
<dbReference type="SMART" id="SM01043">
    <property type="entry name" value="BTAD"/>
    <property type="match status" value="1"/>
</dbReference>
<dbReference type="Proteomes" id="UP000294947">
    <property type="component" value="Unassembled WGS sequence"/>
</dbReference>
<dbReference type="InterPro" id="IPR001867">
    <property type="entry name" value="OmpR/PhoB-type_DNA-bd"/>
</dbReference>
<dbReference type="InterPro" id="IPR019734">
    <property type="entry name" value="TPR_rpt"/>
</dbReference>